<gene>
    <name evidence="5" type="ORF">AXG55_04205</name>
</gene>
<keyword evidence="6" id="KW-1185">Reference proteome</keyword>
<evidence type="ECO:0000259" key="4">
    <source>
        <dbReference type="Pfam" id="PF13458"/>
    </source>
</evidence>
<dbReference type="InterPro" id="IPR051010">
    <property type="entry name" value="BCAA_transport"/>
</dbReference>
<evidence type="ECO:0000256" key="2">
    <source>
        <dbReference type="ARBA" id="ARBA00022729"/>
    </source>
</evidence>
<dbReference type="EMBL" id="CP017834">
    <property type="protein sequence ID" value="APJ03148.1"/>
    <property type="molecule type" value="Genomic_DNA"/>
</dbReference>
<evidence type="ECO:0000256" key="1">
    <source>
        <dbReference type="ARBA" id="ARBA00010062"/>
    </source>
</evidence>
<dbReference type="RefSeq" id="WP_148696873.1">
    <property type="nucleotide sequence ID" value="NZ_CP017834.1"/>
</dbReference>
<dbReference type="CDD" id="cd06347">
    <property type="entry name" value="PBP1_ABC_LivK_ligand_binding-like"/>
    <property type="match status" value="1"/>
</dbReference>
<comment type="similarity">
    <text evidence="1">Belongs to the leucine-binding protein family.</text>
</comment>
<sequence length="376" mass="40993">MKRNLIRNVFLFPSIVLSLTSFYMAAAQAIEVKVGALLSLTGTLGSYGQDAKKAMDMALEEMGKEDPKLILLTEDTLSTPAESAKAINKLITSDKVTVVIGDMTSSNTIAAASIAEKAKIPLLSPTATNDSITLGKKYIFRACFIDSFQGIVMANFALKNLKSKTGIVLEDSDSDYSKGLSKSFVDNFKKNGGDIIKVLRYSQKDTTFTSLMSEVRKAKPDIVFIPGFHQQVGVLLREAKDLQIKSQFLGGDGWDTPELKQIAKGAENGSYISNHYSVSGNNKKSQDFVKAFKKKYGEEPSSFAALAYDSIYMVRQAVKAAGSNDPEKISQKLAAIKNFDGVTGAISMDNNHNAMKPAVILEFTNQGYKYITSMKQ</sequence>
<feature type="chain" id="PRO_5012882632" description="Leucine-binding protein domain-containing protein" evidence="3">
    <location>
        <begin position="30"/>
        <end position="376"/>
    </location>
</feature>
<dbReference type="PANTHER" id="PTHR30483">
    <property type="entry name" value="LEUCINE-SPECIFIC-BINDING PROTEIN"/>
    <property type="match status" value="1"/>
</dbReference>
<dbReference type="Pfam" id="PF13458">
    <property type="entry name" value="Peripla_BP_6"/>
    <property type="match status" value="1"/>
</dbReference>
<evidence type="ECO:0000313" key="6">
    <source>
        <dbReference type="Proteomes" id="UP000184731"/>
    </source>
</evidence>
<proteinExistence type="inferred from homology"/>
<dbReference type="InterPro" id="IPR028081">
    <property type="entry name" value="Leu-bd"/>
</dbReference>
<dbReference type="Gene3D" id="3.40.50.2300">
    <property type="match status" value="2"/>
</dbReference>
<dbReference type="AlphaFoldDB" id="A0A1L4CYX4"/>
<dbReference type="STRING" id="1915309.AXG55_04205"/>
<reference evidence="5 6" key="1">
    <citation type="submission" date="2016-10" db="EMBL/GenBank/DDBJ databases">
        <title>Silvanigrella aquatica sp. nov., isolated from a freshwater lake located in the Black Forest, Germany, description of Silvanigrellaceae fam. nov., Silvanigrellales ord. nov., reclassification of the order Bdellovibrionales in the class Oligoflexia, reclassification of the families Bacteriovoracaceae and Halobacteriovoraceae in the new order Bacteriovoracales ord. nov., and reclassification of the family Pseudobacteriovoracaceae in the order Oligoflexiales.</title>
        <authorList>
            <person name="Hahn M.W."/>
            <person name="Schmidt J."/>
            <person name="Koll U."/>
            <person name="Rohde M."/>
            <person name="Verbag S."/>
            <person name="Pitt A."/>
            <person name="Nakai R."/>
            <person name="Naganuma T."/>
            <person name="Lang E."/>
        </authorList>
    </citation>
    <scope>NUCLEOTIDE SEQUENCE [LARGE SCALE GENOMIC DNA]</scope>
    <source>
        <strain evidence="5 6">MWH-Nonnen-W8red</strain>
    </source>
</reference>
<accession>A0A1L4CYX4</accession>
<feature type="signal peptide" evidence="3">
    <location>
        <begin position="1"/>
        <end position="29"/>
    </location>
</feature>
<dbReference type="SUPFAM" id="SSF53822">
    <property type="entry name" value="Periplasmic binding protein-like I"/>
    <property type="match status" value="1"/>
</dbReference>
<organism evidence="5 6">
    <name type="scientific">Silvanigrella aquatica</name>
    <dbReference type="NCBI Taxonomy" id="1915309"/>
    <lineage>
        <taxon>Bacteria</taxon>
        <taxon>Pseudomonadati</taxon>
        <taxon>Bdellovibrionota</taxon>
        <taxon>Oligoflexia</taxon>
        <taxon>Silvanigrellales</taxon>
        <taxon>Silvanigrellaceae</taxon>
        <taxon>Silvanigrella</taxon>
    </lineage>
</organism>
<feature type="domain" description="Leucine-binding protein" evidence="4">
    <location>
        <begin position="31"/>
        <end position="365"/>
    </location>
</feature>
<evidence type="ECO:0000313" key="5">
    <source>
        <dbReference type="EMBL" id="APJ03148.1"/>
    </source>
</evidence>
<protein>
    <recommendedName>
        <fullName evidence="4">Leucine-binding protein domain-containing protein</fullName>
    </recommendedName>
</protein>
<dbReference type="OrthoDB" id="5289344at2"/>
<dbReference type="PANTHER" id="PTHR30483:SF6">
    <property type="entry name" value="PERIPLASMIC BINDING PROTEIN OF ABC TRANSPORTER FOR NATURAL AMINO ACIDS"/>
    <property type="match status" value="1"/>
</dbReference>
<dbReference type="KEGG" id="saqi:AXG55_04205"/>
<name>A0A1L4CYX4_9BACT</name>
<dbReference type="InterPro" id="IPR028082">
    <property type="entry name" value="Peripla_BP_I"/>
</dbReference>
<keyword evidence="2 3" id="KW-0732">Signal</keyword>
<evidence type="ECO:0000256" key="3">
    <source>
        <dbReference type="SAM" id="SignalP"/>
    </source>
</evidence>
<dbReference type="Proteomes" id="UP000184731">
    <property type="component" value="Chromosome"/>
</dbReference>